<dbReference type="AlphaFoldDB" id="A0A0M0JGG5"/>
<evidence type="ECO:0000256" key="1">
    <source>
        <dbReference type="SAM" id="MobiDB-lite"/>
    </source>
</evidence>
<comment type="caution">
    <text evidence="2">The sequence shown here is derived from an EMBL/GenBank/DDBJ whole genome shotgun (WGS) entry which is preliminary data.</text>
</comment>
<protein>
    <submittedName>
        <fullName evidence="2">Uncharacterized protein</fullName>
    </submittedName>
</protein>
<keyword evidence="3" id="KW-1185">Reference proteome</keyword>
<reference evidence="3" key="1">
    <citation type="journal article" date="2015" name="PLoS Genet.">
        <title>Genome Sequence and Transcriptome Analyses of Chrysochromulina tobin: Metabolic Tools for Enhanced Algal Fitness in the Prominent Order Prymnesiales (Haptophyceae).</title>
        <authorList>
            <person name="Hovde B.T."/>
            <person name="Deodato C.R."/>
            <person name="Hunsperger H.M."/>
            <person name="Ryken S.A."/>
            <person name="Yost W."/>
            <person name="Jha R.K."/>
            <person name="Patterson J."/>
            <person name="Monnat R.J. Jr."/>
            <person name="Barlow S.B."/>
            <person name="Starkenburg S.R."/>
            <person name="Cattolico R.A."/>
        </authorList>
    </citation>
    <scope>NUCLEOTIDE SEQUENCE</scope>
    <source>
        <strain evidence="3">CCMP291</strain>
    </source>
</reference>
<name>A0A0M0JGG5_9EUKA</name>
<evidence type="ECO:0000313" key="2">
    <source>
        <dbReference type="EMBL" id="KOO25530.1"/>
    </source>
</evidence>
<organism evidence="2 3">
    <name type="scientific">Chrysochromulina tobinii</name>
    <dbReference type="NCBI Taxonomy" id="1460289"/>
    <lineage>
        <taxon>Eukaryota</taxon>
        <taxon>Haptista</taxon>
        <taxon>Haptophyta</taxon>
        <taxon>Prymnesiophyceae</taxon>
        <taxon>Prymnesiales</taxon>
        <taxon>Chrysochromulinaceae</taxon>
        <taxon>Chrysochromulina</taxon>
    </lineage>
</organism>
<feature type="region of interest" description="Disordered" evidence="1">
    <location>
        <begin position="98"/>
        <end position="122"/>
    </location>
</feature>
<accession>A0A0M0JGG5</accession>
<evidence type="ECO:0000313" key="3">
    <source>
        <dbReference type="Proteomes" id="UP000037460"/>
    </source>
</evidence>
<dbReference type="EMBL" id="JWZX01002962">
    <property type="protein sequence ID" value="KOO25530.1"/>
    <property type="molecule type" value="Genomic_DNA"/>
</dbReference>
<feature type="region of interest" description="Disordered" evidence="1">
    <location>
        <begin position="1"/>
        <end position="33"/>
    </location>
</feature>
<dbReference type="Proteomes" id="UP000037460">
    <property type="component" value="Unassembled WGS sequence"/>
</dbReference>
<gene>
    <name evidence="2" type="ORF">Ctob_008367</name>
</gene>
<feature type="compositionally biased region" description="Basic and acidic residues" evidence="1">
    <location>
        <begin position="112"/>
        <end position="122"/>
    </location>
</feature>
<feature type="compositionally biased region" description="Basic and acidic residues" evidence="1">
    <location>
        <begin position="1"/>
        <end position="15"/>
    </location>
</feature>
<proteinExistence type="predicted"/>
<sequence length="122" mass="13969">MRQEQLRSNPDDQWRPLDASITSAARPEESLKGTNKRHLLQRKLAIFDGVLGWNVTYFDAIISDAKAGIRKVTLTEENIVEAFRDAVTAELENTKEEQQLGAALHARRKKKELREQLKKQEA</sequence>